<dbReference type="PANTHER" id="PTHR33744">
    <property type="entry name" value="CARBOHYDRATE DIACID REGULATOR"/>
    <property type="match status" value="1"/>
</dbReference>
<accession>A0ABX7PG40</accession>
<dbReference type="EMBL" id="CP022295">
    <property type="protein sequence ID" value="QSR24891.1"/>
    <property type="molecule type" value="Genomic_DNA"/>
</dbReference>
<name>A0ABX7PG40_9ACTN</name>
<dbReference type="PANTHER" id="PTHR33744:SF1">
    <property type="entry name" value="DNA-BINDING TRANSCRIPTIONAL ACTIVATOR ADER"/>
    <property type="match status" value="1"/>
</dbReference>
<feature type="domain" description="CdaR GGDEF-like" evidence="3">
    <location>
        <begin position="198"/>
        <end position="305"/>
    </location>
</feature>
<feature type="domain" description="PucR C-terminal helix-turn-helix" evidence="2">
    <location>
        <begin position="354"/>
        <end position="406"/>
    </location>
</feature>
<dbReference type="Proteomes" id="UP000662818">
    <property type="component" value="Chromosome"/>
</dbReference>
<evidence type="ECO:0000256" key="1">
    <source>
        <dbReference type="ARBA" id="ARBA00006754"/>
    </source>
</evidence>
<dbReference type="InterPro" id="IPR025736">
    <property type="entry name" value="PucR_C-HTH_dom"/>
</dbReference>
<keyword evidence="5" id="KW-1185">Reference proteome</keyword>
<dbReference type="Pfam" id="PF13556">
    <property type="entry name" value="HTH_30"/>
    <property type="match status" value="1"/>
</dbReference>
<evidence type="ECO:0000313" key="5">
    <source>
        <dbReference type="Proteomes" id="UP000662818"/>
    </source>
</evidence>
<comment type="similarity">
    <text evidence="1">Belongs to the CdaR family.</text>
</comment>
<evidence type="ECO:0000259" key="2">
    <source>
        <dbReference type="Pfam" id="PF13556"/>
    </source>
</evidence>
<proteinExistence type="inferred from homology"/>
<evidence type="ECO:0000313" key="4">
    <source>
        <dbReference type="EMBL" id="QSR24891.1"/>
    </source>
</evidence>
<reference evidence="4 5" key="1">
    <citation type="submission" date="2017-06" db="EMBL/GenBank/DDBJ databases">
        <title>Complete Genome Sequence of the Soil Carbazole-Degrading Bacterium Nocardioides aromaticivorans IC177.</title>
        <authorList>
            <person name="Vejarano F."/>
            <person name="Suzuki-Minakuchi C."/>
            <person name="Ohtsubo Y."/>
            <person name="Tsuda M."/>
            <person name="Okada K."/>
            <person name="Nojiri H."/>
        </authorList>
    </citation>
    <scope>NUCLEOTIDE SEQUENCE [LARGE SCALE GENOMIC DNA]</scope>
    <source>
        <strain evidence="4 5">IC177</strain>
    </source>
</reference>
<dbReference type="InterPro" id="IPR042070">
    <property type="entry name" value="PucR_C-HTH_sf"/>
</dbReference>
<dbReference type="InterPro" id="IPR041522">
    <property type="entry name" value="CdaR_GGDEF"/>
</dbReference>
<evidence type="ECO:0000259" key="3">
    <source>
        <dbReference type="Pfam" id="PF17853"/>
    </source>
</evidence>
<protein>
    <submittedName>
        <fullName evidence="4">Transcriptional regulator</fullName>
    </submittedName>
</protein>
<gene>
    <name evidence="4" type="ORF">CFH99_04585</name>
</gene>
<dbReference type="InterPro" id="IPR051448">
    <property type="entry name" value="CdaR-like_regulators"/>
</dbReference>
<sequence>MDAEREPEQLWPVPRSEVAALIRVVAERVLQSVAELADEVVAASQRGGTRYPAIAEDPVLSESDRRMSRTHLVHWLTANMHSPGRRVPPCVDDETLTFARDLVRRGLGIDDLGSWRASQRVAWRGWLDACFDATDDAVDLRDLLDISAASMTTFVDDSVAALSGQIDAERDELARGAQAERQATVQLLLEGAPISRARAEARLGYALTGDHLAAVVWVDSLDAAPRLEPAAEQVMRACGAGRRLTLVASTAAQWLWLPTGWLPSVAELERAVADVPGARVALGRPAPDLDGFRRSHLDAVAAQRVLARLGSARAAVRYEDVQLVAVLTADLAQAELFVADTLGELANADPQVRATVLTYVEERFNASAAAERLFTHRSTVERRLARADALLPRPLAENATNVAAALTLVHLRDG</sequence>
<dbReference type="RefSeq" id="WP_207008891.1">
    <property type="nucleotide sequence ID" value="NZ_CP022295.1"/>
</dbReference>
<organism evidence="4 5">
    <name type="scientific">Nocardioides aromaticivorans</name>
    <dbReference type="NCBI Taxonomy" id="200618"/>
    <lineage>
        <taxon>Bacteria</taxon>
        <taxon>Bacillati</taxon>
        <taxon>Actinomycetota</taxon>
        <taxon>Actinomycetes</taxon>
        <taxon>Propionibacteriales</taxon>
        <taxon>Nocardioidaceae</taxon>
        <taxon>Nocardioides</taxon>
    </lineage>
</organism>
<dbReference type="Gene3D" id="1.10.10.2840">
    <property type="entry name" value="PucR C-terminal helix-turn-helix domain"/>
    <property type="match status" value="1"/>
</dbReference>
<dbReference type="Pfam" id="PF17853">
    <property type="entry name" value="GGDEF_2"/>
    <property type="match status" value="1"/>
</dbReference>